<dbReference type="Gene3D" id="2.80.10.50">
    <property type="match status" value="1"/>
</dbReference>
<protein>
    <recommendedName>
        <fullName evidence="2">Fibroblast growth factor</fullName>
        <shortName evidence="2">FGF</shortName>
    </recommendedName>
</protein>
<dbReference type="InParanoid" id="A0A2I4AI75"/>
<feature type="signal peptide" evidence="2">
    <location>
        <begin position="1"/>
        <end position="27"/>
    </location>
</feature>
<proteinExistence type="inferred from homology"/>
<sequence length="192" mass="21644">MSITMTVLSLMPGFLVLLALCNQLVGASRSEEIEDLGSHLRRLWLLHMREVLLKGLSSSPLRKTVKHQLLYCRAGIGFHLQILPDGSVEGVHRPTQYCWLTLFSMNRGVVGIKGVQSGLYLCMDEDGLAYGEVEFSDECLFKENLLENHYTTYSSLSYPGNYLAISRKGHLKRGSTVSPYHLSTHFLPRRTL</sequence>
<keyword evidence="3" id="KW-1185">Reference proteome</keyword>
<dbReference type="GO" id="GO:0008083">
    <property type="term" value="F:growth factor activity"/>
    <property type="evidence" value="ECO:0007669"/>
    <property type="project" value="InterPro"/>
</dbReference>
<dbReference type="AlphaFoldDB" id="A0A2I4AI75"/>
<dbReference type="OrthoDB" id="9947297at2759"/>
<dbReference type="PRINTS" id="PR00262">
    <property type="entry name" value="IL1HBGF"/>
</dbReference>
<evidence type="ECO:0000256" key="2">
    <source>
        <dbReference type="RuleBase" id="RU049442"/>
    </source>
</evidence>
<dbReference type="InterPro" id="IPR002209">
    <property type="entry name" value="Fibroblast_GF_fam"/>
</dbReference>
<organism evidence="3 4">
    <name type="scientific">Austrofundulus limnaeus</name>
    <name type="common">Annual killifish</name>
    <dbReference type="NCBI Taxonomy" id="52670"/>
    <lineage>
        <taxon>Eukaryota</taxon>
        <taxon>Metazoa</taxon>
        <taxon>Chordata</taxon>
        <taxon>Craniata</taxon>
        <taxon>Vertebrata</taxon>
        <taxon>Euteleostomi</taxon>
        <taxon>Actinopterygii</taxon>
        <taxon>Neopterygii</taxon>
        <taxon>Teleostei</taxon>
        <taxon>Neoteleostei</taxon>
        <taxon>Acanthomorphata</taxon>
        <taxon>Ovalentaria</taxon>
        <taxon>Atherinomorphae</taxon>
        <taxon>Cyprinodontiformes</taxon>
        <taxon>Rivulidae</taxon>
        <taxon>Austrofundulus</taxon>
    </lineage>
</organism>
<name>A0A2I4AI75_AUSLI</name>
<dbReference type="KEGG" id="alim:106511033"/>
<dbReference type="SMART" id="SM00442">
    <property type="entry name" value="FGF"/>
    <property type="match status" value="1"/>
</dbReference>
<dbReference type="CDD" id="cd23305">
    <property type="entry name" value="beta-trefoil_FGF3-like"/>
    <property type="match status" value="1"/>
</dbReference>
<evidence type="ECO:0000313" key="4">
    <source>
        <dbReference type="RefSeq" id="XP_013855223.1"/>
    </source>
</evidence>
<comment type="similarity">
    <text evidence="1 2">Belongs to the heparin-binding growth factors family.</text>
</comment>
<evidence type="ECO:0000256" key="1">
    <source>
        <dbReference type="ARBA" id="ARBA00007936"/>
    </source>
</evidence>
<dbReference type="SUPFAM" id="SSF50353">
    <property type="entry name" value="Cytokine"/>
    <property type="match status" value="1"/>
</dbReference>
<dbReference type="PRINTS" id="PR00263">
    <property type="entry name" value="HBGFFGF"/>
</dbReference>
<dbReference type="RefSeq" id="XP_013855223.1">
    <property type="nucleotide sequence ID" value="XM_013999769.1"/>
</dbReference>
<accession>A0A2I4AI75</accession>
<dbReference type="GeneID" id="106511033"/>
<dbReference type="Proteomes" id="UP000192220">
    <property type="component" value="Unplaced"/>
</dbReference>
<keyword evidence="2" id="KW-0732">Signal</keyword>
<dbReference type="InterPro" id="IPR008996">
    <property type="entry name" value="IL1/FGF"/>
</dbReference>
<dbReference type="STRING" id="52670.A0A2I4AI75"/>
<dbReference type="Pfam" id="PF00167">
    <property type="entry name" value="FGF"/>
    <property type="match status" value="1"/>
</dbReference>
<evidence type="ECO:0000313" key="3">
    <source>
        <dbReference type="Proteomes" id="UP000192220"/>
    </source>
</evidence>
<reference evidence="4" key="1">
    <citation type="submission" date="2025-08" db="UniProtKB">
        <authorList>
            <consortium name="RefSeq"/>
        </authorList>
    </citation>
    <scope>IDENTIFICATION</scope>
    <source>
        <strain evidence="4">Quisiro</strain>
        <tissue evidence="4">Liver</tissue>
    </source>
</reference>
<gene>
    <name evidence="4" type="primary">LOC106511033</name>
</gene>
<dbReference type="PANTHER" id="PTHR11486">
    <property type="entry name" value="FIBROBLAST GROWTH FACTOR"/>
    <property type="match status" value="1"/>
</dbReference>
<feature type="chain" id="PRO_5013987823" description="Fibroblast growth factor" evidence="2">
    <location>
        <begin position="28"/>
        <end position="192"/>
    </location>
</feature>